<evidence type="ECO:0000259" key="2">
    <source>
        <dbReference type="SMART" id="SM00645"/>
    </source>
</evidence>
<reference evidence="3" key="1">
    <citation type="journal article" date="2015" name="Dev. Comp. Immunol.">
        <title>Genome-wide identification and transcript profile of the whole cathepsin superfamily in the intertidal copepod Tigriopus japonicus.</title>
        <authorList>
            <person name="Jeong C.B."/>
            <person name="Kim B.M."/>
            <person name="Choi H.J."/>
            <person name="Baek I."/>
            <person name="Souissi S."/>
            <person name="Park H.G."/>
            <person name="Lee J.S."/>
            <person name="Rhee J.S."/>
        </authorList>
    </citation>
    <scope>NUCLEOTIDE SEQUENCE</scope>
</reference>
<dbReference type="InterPro" id="IPR000668">
    <property type="entry name" value="Peptidase_C1A_C"/>
</dbReference>
<dbReference type="Pfam" id="PF00112">
    <property type="entry name" value="Peptidase_C1"/>
    <property type="match status" value="1"/>
</dbReference>
<dbReference type="GO" id="GO:0008234">
    <property type="term" value="F:cysteine-type peptidase activity"/>
    <property type="evidence" value="ECO:0007669"/>
    <property type="project" value="InterPro"/>
</dbReference>
<dbReference type="InterPro" id="IPR038765">
    <property type="entry name" value="Papain-like_cys_pep_sf"/>
</dbReference>
<dbReference type="SUPFAM" id="SSF54001">
    <property type="entry name" value="Cysteine proteinases"/>
    <property type="match status" value="1"/>
</dbReference>
<dbReference type="SMART" id="SM00645">
    <property type="entry name" value="Pept_C1"/>
    <property type="match status" value="1"/>
</dbReference>
<dbReference type="InterPro" id="IPR039417">
    <property type="entry name" value="Peptidase_C1A_papain-like"/>
</dbReference>
<dbReference type="InterPro" id="IPR013128">
    <property type="entry name" value="Peptidase_C1A"/>
</dbReference>
<comment type="similarity">
    <text evidence="1">Belongs to the peptidase C1 family.</text>
</comment>
<evidence type="ECO:0000256" key="1">
    <source>
        <dbReference type="ARBA" id="ARBA00008455"/>
    </source>
</evidence>
<dbReference type="Gene3D" id="3.90.70.10">
    <property type="entry name" value="Cysteine proteinases"/>
    <property type="match status" value="1"/>
</dbReference>
<proteinExistence type="evidence at transcript level"/>
<dbReference type="PANTHER" id="PTHR12411">
    <property type="entry name" value="CYSTEINE PROTEASE FAMILY C1-RELATED"/>
    <property type="match status" value="1"/>
</dbReference>
<accession>A0A0H4KC38</accession>
<name>A0A0H4KC38_TIGJA</name>
<reference evidence="3" key="2">
    <citation type="submission" date="2015-04" db="EMBL/GenBank/DDBJ databases">
        <authorList>
            <person name="Rhee J.-S."/>
            <person name="Kim B.-M."/>
            <person name="Jeong C.-B."/>
            <person name="Lee J.-H."/>
            <person name="Lee J.-S."/>
        </authorList>
    </citation>
    <scope>NUCLEOTIDE SEQUENCE</scope>
</reference>
<dbReference type="AlphaFoldDB" id="A0A0H4KC38"/>
<evidence type="ECO:0000313" key="3">
    <source>
        <dbReference type="EMBL" id="AKO90291.1"/>
    </source>
</evidence>
<dbReference type="CDD" id="cd02248">
    <property type="entry name" value="Peptidase_C1A"/>
    <property type="match status" value="1"/>
</dbReference>
<organism evidence="3">
    <name type="scientific">Tigriopus japonicus</name>
    <name type="common">Copepod</name>
    <dbReference type="NCBI Taxonomy" id="158387"/>
    <lineage>
        <taxon>Eukaryota</taxon>
        <taxon>Metazoa</taxon>
        <taxon>Ecdysozoa</taxon>
        <taxon>Arthropoda</taxon>
        <taxon>Crustacea</taxon>
        <taxon>Multicrustacea</taxon>
        <taxon>Hexanauplia</taxon>
        <taxon>Copepoda</taxon>
        <taxon>Harpacticoida</taxon>
        <taxon>Harpacticidae</taxon>
        <taxon>Tigriopus</taxon>
    </lineage>
</organism>
<dbReference type="GO" id="GO:0006508">
    <property type="term" value="P:proteolysis"/>
    <property type="evidence" value="ECO:0007669"/>
    <property type="project" value="InterPro"/>
</dbReference>
<dbReference type="EMBL" id="KR061533">
    <property type="protein sequence ID" value="AKO90291.1"/>
    <property type="molecule type" value="mRNA"/>
</dbReference>
<protein>
    <submittedName>
        <fullName evidence="3">Cathepsin-like protein 5</fullName>
    </submittedName>
</protein>
<sequence>MPKPCCTKGLEEDDWDWLQTEPKTDDQKDKADARPVETFENSVNGEEFQKLCNEVAANLEGFRNLPERQEQQSNLKNALEFICKQNKAFNDGKSLFFCGPTHLSVLGKHRRISGLIDNREPSDIPCFGGSASVPIQENPEMYASNLLDKLKKTGGPPEEFHTPKKFLTGVRNHLDCNCCTVFATVAAIETAFLMNNPKLDNSLDLAEQTLLNCESGYMGEKGCDGAPDLRTYLKYTIEHLDGQLPEEATDPYKAEKFAGHMSENNQGLEKFDSGVKVTDLVYLEDVPDETLKALLLKHGAVVVAISPDSETDKTLRNYKGGIIDIKSKNSTERKHAVTLVGYGIQGETPYWKLKNSWGTDWGEEGFMRVKQGKEYSIITKYAMVPIVQKDKKN</sequence>
<feature type="domain" description="Peptidase C1A papain C-terminal" evidence="2">
    <location>
        <begin position="156"/>
        <end position="386"/>
    </location>
</feature>